<dbReference type="STRING" id="1182541.W9Y0A2"/>
<dbReference type="PANTHER" id="PTHR36223:SF1">
    <property type="entry name" value="TRANSCRIPTION ELONGATION FACTOR EAF N-TERMINAL DOMAIN-CONTAINING PROTEIN"/>
    <property type="match status" value="1"/>
</dbReference>
<feature type="region of interest" description="Disordered" evidence="1">
    <location>
        <begin position="139"/>
        <end position="186"/>
    </location>
</feature>
<dbReference type="eggNOG" id="ENOG502SAV6">
    <property type="taxonomic scope" value="Eukaryota"/>
</dbReference>
<evidence type="ECO:0000259" key="2">
    <source>
        <dbReference type="Pfam" id="PF25534"/>
    </source>
</evidence>
<dbReference type="GeneID" id="19161120"/>
<dbReference type="AlphaFoldDB" id="W9Y0A2"/>
<gene>
    <name evidence="3" type="ORF">A1O1_06252</name>
</gene>
<name>W9Y0A2_9EURO</name>
<evidence type="ECO:0000313" key="3">
    <source>
        <dbReference type="EMBL" id="EXJ85883.1"/>
    </source>
</evidence>
<proteinExistence type="predicted"/>
<dbReference type="Proteomes" id="UP000019484">
    <property type="component" value="Unassembled WGS sequence"/>
</dbReference>
<feature type="domain" description="DUF7918" evidence="2">
    <location>
        <begin position="5"/>
        <end position="99"/>
    </location>
</feature>
<sequence length="186" mass="20755">MAEIQKKYGHIGTIRVTFSRKRLLSKAMVGRDLPTLEDLIPEKALKGQAVDIGISLGKEEPAKALMTYTGEMIDNSPIAVFIFLYRSKDALQILDILPRAPSPVPLEERDPETLTKEEAVELLRRQKAELEAAKRKIKKEQAEADMQQRGGIKCEAPADDEEDDISVIAPPTKKHRNIPETIELSG</sequence>
<comment type="caution">
    <text evidence="3">The sequence shown here is derived from an EMBL/GenBank/DDBJ whole genome shotgun (WGS) entry which is preliminary data.</text>
</comment>
<dbReference type="EMBL" id="AMWN01000005">
    <property type="protein sequence ID" value="EXJ85883.1"/>
    <property type="molecule type" value="Genomic_DNA"/>
</dbReference>
<keyword evidence="4" id="KW-1185">Reference proteome</keyword>
<reference evidence="3 4" key="1">
    <citation type="submission" date="2013-03" db="EMBL/GenBank/DDBJ databases">
        <title>The Genome Sequence of Capronia coronata CBS 617.96.</title>
        <authorList>
            <consortium name="The Broad Institute Genomics Platform"/>
            <person name="Cuomo C."/>
            <person name="de Hoog S."/>
            <person name="Gorbushina A."/>
            <person name="Walker B."/>
            <person name="Young S.K."/>
            <person name="Zeng Q."/>
            <person name="Gargeya S."/>
            <person name="Fitzgerald M."/>
            <person name="Haas B."/>
            <person name="Abouelleil A."/>
            <person name="Allen A.W."/>
            <person name="Alvarado L."/>
            <person name="Arachchi H.M."/>
            <person name="Berlin A.M."/>
            <person name="Chapman S.B."/>
            <person name="Gainer-Dewar J."/>
            <person name="Goldberg J."/>
            <person name="Griggs A."/>
            <person name="Gujja S."/>
            <person name="Hansen M."/>
            <person name="Howarth C."/>
            <person name="Imamovic A."/>
            <person name="Ireland A."/>
            <person name="Larimer J."/>
            <person name="McCowan C."/>
            <person name="Murphy C."/>
            <person name="Pearson M."/>
            <person name="Poon T.W."/>
            <person name="Priest M."/>
            <person name="Roberts A."/>
            <person name="Saif S."/>
            <person name="Shea T."/>
            <person name="Sisk P."/>
            <person name="Sykes S."/>
            <person name="Wortman J."/>
            <person name="Nusbaum C."/>
            <person name="Birren B."/>
        </authorList>
    </citation>
    <scope>NUCLEOTIDE SEQUENCE [LARGE SCALE GENOMIC DNA]</scope>
    <source>
        <strain evidence="3 4">CBS 617.96</strain>
    </source>
</reference>
<evidence type="ECO:0000256" key="1">
    <source>
        <dbReference type="SAM" id="MobiDB-lite"/>
    </source>
</evidence>
<evidence type="ECO:0000313" key="4">
    <source>
        <dbReference type="Proteomes" id="UP000019484"/>
    </source>
</evidence>
<dbReference type="RefSeq" id="XP_007725321.1">
    <property type="nucleotide sequence ID" value="XM_007727131.1"/>
</dbReference>
<accession>W9Y0A2</accession>
<dbReference type="Pfam" id="PF25534">
    <property type="entry name" value="DUF7918"/>
    <property type="match status" value="1"/>
</dbReference>
<dbReference type="PANTHER" id="PTHR36223">
    <property type="entry name" value="BETA-LACTAMASE-TYPE TRANSPEPTIDASE FOLD DOMAIN CONTAINING PROTEIN"/>
    <property type="match status" value="1"/>
</dbReference>
<dbReference type="HOGENOM" id="CLU_1454204_0_0_1"/>
<dbReference type="InterPro" id="IPR057678">
    <property type="entry name" value="DUF7918"/>
</dbReference>
<dbReference type="OrthoDB" id="3364132at2759"/>
<protein>
    <recommendedName>
        <fullName evidence="2">DUF7918 domain-containing protein</fullName>
    </recommendedName>
</protein>
<organism evidence="3 4">
    <name type="scientific">Capronia coronata CBS 617.96</name>
    <dbReference type="NCBI Taxonomy" id="1182541"/>
    <lineage>
        <taxon>Eukaryota</taxon>
        <taxon>Fungi</taxon>
        <taxon>Dikarya</taxon>
        <taxon>Ascomycota</taxon>
        <taxon>Pezizomycotina</taxon>
        <taxon>Eurotiomycetes</taxon>
        <taxon>Chaetothyriomycetidae</taxon>
        <taxon>Chaetothyriales</taxon>
        <taxon>Herpotrichiellaceae</taxon>
        <taxon>Capronia</taxon>
    </lineage>
</organism>